<dbReference type="InterPro" id="IPR018649">
    <property type="entry name" value="SHOCT"/>
</dbReference>
<dbReference type="PANTHER" id="PTHR37938">
    <property type="entry name" value="BLL0215 PROTEIN"/>
    <property type="match status" value="1"/>
</dbReference>
<dbReference type="Pfam" id="PF09851">
    <property type="entry name" value="SHOCT"/>
    <property type="match status" value="1"/>
</dbReference>
<evidence type="ECO:0000313" key="5">
    <source>
        <dbReference type="EMBL" id="CAB4815626.1"/>
    </source>
</evidence>
<gene>
    <name evidence="4" type="ORF">UFOPK2754_00063</name>
    <name evidence="5" type="ORF">UFOPK3139_00331</name>
    <name evidence="6" type="ORF">UFOPK3543_00681</name>
    <name evidence="7" type="ORF">UFOPK3967_01566</name>
</gene>
<keyword evidence="1" id="KW-0472">Membrane</keyword>
<dbReference type="PANTHER" id="PTHR37938:SF1">
    <property type="entry name" value="BLL0215 PROTEIN"/>
    <property type="match status" value="1"/>
</dbReference>
<dbReference type="EMBL" id="CAFBMH010000016">
    <property type="protein sequence ID" value="CAB4897769.1"/>
    <property type="molecule type" value="Genomic_DNA"/>
</dbReference>
<evidence type="ECO:0000259" key="2">
    <source>
        <dbReference type="Pfam" id="PF03703"/>
    </source>
</evidence>
<dbReference type="Pfam" id="PF03703">
    <property type="entry name" value="bPH_2"/>
    <property type="match status" value="1"/>
</dbReference>
<evidence type="ECO:0000313" key="7">
    <source>
        <dbReference type="EMBL" id="CAB5000022.1"/>
    </source>
</evidence>
<dbReference type="EMBL" id="CAFABA010000007">
    <property type="protein sequence ID" value="CAB4815626.1"/>
    <property type="molecule type" value="Genomic_DNA"/>
</dbReference>
<proteinExistence type="predicted"/>
<protein>
    <submittedName>
        <fullName evidence="5">Unannotated protein</fullName>
    </submittedName>
</protein>
<feature type="domain" description="YdbS-like PH" evidence="2">
    <location>
        <begin position="77"/>
        <end position="146"/>
    </location>
</feature>
<evidence type="ECO:0000256" key="1">
    <source>
        <dbReference type="SAM" id="Phobius"/>
    </source>
</evidence>
<evidence type="ECO:0000259" key="3">
    <source>
        <dbReference type="Pfam" id="PF09851"/>
    </source>
</evidence>
<keyword evidence="1" id="KW-1133">Transmembrane helix</keyword>
<reference evidence="5" key="1">
    <citation type="submission" date="2020-05" db="EMBL/GenBank/DDBJ databases">
        <authorList>
            <person name="Chiriac C."/>
            <person name="Salcher M."/>
            <person name="Ghai R."/>
            <person name="Kavagutti S V."/>
        </authorList>
    </citation>
    <scope>NUCLEOTIDE SEQUENCE</scope>
</reference>
<dbReference type="InterPro" id="IPR005182">
    <property type="entry name" value="YdbS-like_PH"/>
</dbReference>
<keyword evidence="1" id="KW-0812">Transmembrane</keyword>
<name>A0A6J6Z7U3_9ZZZZ</name>
<accession>A0A6J6Z7U3</accession>
<dbReference type="EMBL" id="CAFBOS010000091">
    <property type="protein sequence ID" value="CAB5000022.1"/>
    <property type="molecule type" value="Genomic_DNA"/>
</dbReference>
<feature type="transmembrane region" description="Helical" evidence="1">
    <location>
        <begin position="21"/>
        <end position="44"/>
    </location>
</feature>
<feature type="transmembrane region" description="Helical" evidence="1">
    <location>
        <begin position="50"/>
        <end position="71"/>
    </location>
</feature>
<evidence type="ECO:0000313" key="6">
    <source>
        <dbReference type="EMBL" id="CAB4897769.1"/>
    </source>
</evidence>
<dbReference type="EMBL" id="CAEZYR010000001">
    <property type="protein sequence ID" value="CAB4724775.1"/>
    <property type="molecule type" value="Genomic_DNA"/>
</dbReference>
<organism evidence="5">
    <name type="scientific">freshwater metagenome</name>
    <dbReference type="NCBI Taxonomy" id="449393"/>
    <lineage>
        <taxon>unclassified sequences</taxon>
        <taxon>metagenomes</taxon>
        <taxon>ecological metagenomes</taxon>
    </lineage>
</organism>
<dbReference type="AlphaFoldDB" id="A0A6J6Z7U3"/>
<sequence>MSFPKELLTDDEEMVLDLRPHVWFLVPAGAYLAIALIAGLYVWLGGADNTAWKALGLLVAVGILVAVGHFVQRYARWTSTNFVVTNERLIARRGVVAKKGIEIPLDRINTVFFNQSFFERIIGAGDLGIESAGEGGRETFSDIRKPSMVQHEIYRQKENFEKRRMVQMGQTFASHVPHGPTNTGPSIPEQIEHLDRLRRAGTLTEDEFQATKTDLLRRM</sequence>
<feature type="domain" description="SHOCT" evidence="3">
    <location>
        <begin position="189"/>
        <end position="216"/>
    </location>
</feature>
<evidence type="ECO:0000313" key="4">
    <source>
        <dbReference type="EMBL" id="CAB4724775.1"/>
    </source>
</evidence>